<sequence>MRRRQRRHVVLSLVAGVAALLVAGLPTAGGNTLSTGEQVVFPERAAVPRLPCRPGDRPETDLQGRVPKQDLLTGRAAEGYTCNLEVVGRFPTTAWAGFDTYQDCAYVAREGGAGGVLVLDVADPAHPVPTDVLATPAMLDPWESLRVNAKRGLLVAAGEPKPFIDIYDLTKDCRHPRLLSSAQILPAKGHEGWFAPDGNTYYASTTRNTDGVALLPSLFPVDIINPEQPRLMSSWMLQAQTHGGFTTEDGTRSYVCQQEAPPKDALLVLDTTSVATRQPGPQAGVLAQVPLGDNQWCQGAYRVTYDGHPYLIQYGERSGAADCSREDDNWANFGYPRIFDLADESRPRLVSTALLEVHLPEHCQDVTGEGAANGLGYSVHHCAPDRLYDPTILVCSWFAAGLRVLDIRDPHHPVEIGYFNPGINGALGTSARPVVRAERGEIWFTHDLAGLFVLRFRDGVWPFRDSEKCPEFDDHYFAHYNPGSSCSTATFDGIGKPAPAAPRYQKRKR</sequence>
<gene>
    <name evidence="1" type="ORF">ACFPQB_10365</name>
</gene>
<evidence type="ECO:0000313" key="1">
    <source>
        <dbReference type="EMBL" id="MFC5729322.1"/>
    </source>
</evidence>
<name>A0ABW0ZH00_9ACTN</name>
<organism evidence="1 2">
    <name type="scientific">Nocardioides vastitatis</name>
    <dbReference type="NCBI Taxonomy" id="2568655"/>
    <lineage>
        <taxon>Bacteria</taxon>
        <taxon>Bacillati</taxon>
        <taxon>Actinomycetota</taxon>
        <taxon>Actinomycetes</taxon>
        <taxon>Propionibacteriales</taxon>
        <taxon>Nocardioidaceae</taxon>
        <taxon>Nocardioides</taxon>
    </lineage>
</organism>
<evidence type="ECO:0000313" key="2">
    <source>
        <dbReference type="Proteomes" id="UP001596072"/>
    </source>
</evidence>
<dbReference type="RefSeq" id="WP_136432838.1">
    <property type="nucleotide sequence ID" value="NZ_JBHSNS010000004.1"/>
</dbReference>
<keyword evidence="2" id="KW-1185">Reference proteome</keyword>
<accession>A0ABW0ZH00</accession>
<protein>
    <submittedName>
        <fullName evidence="1">LVIVD repeat-containing protein</fullName>
    </submittedName>
</protein>
<comment type="caution">
    <text evidence="1">The sequence shown here is derived from an EMBL/GenBank/DDBJ whole genome shotgun (WGS) entry which is preliminary data.</text>
</comment>
<proteinExistence type="predicted"/>
<dbReference type="Proteomes" id="UP001596072">
    <property type="component" value="Unassembled WGS sequence"/>
</dbReference>
<reference evidence="2" key="1">
    <citation type="journal article" date="2019" name="Int. J. Syst. Evol. Microbiol.">
        <title>The Global Catalogue of Microorganisms (GCM) 10K type strain sequencing project: providing services to taxonomists for standard genome sequencing and annotation.</title>
        <authorList>
            <consortium name="The Broad Institute Genomics Platform"/>
            <consortium name="The Broad Institute Genome Sequencing Center for Infectious Disease"/>
            <person name="Wu L."/>
            <person name="Ma J."/>
        </authorList>
    </citation>
    <scope>NUCLEOTIDE SEQUENCE [LARGE SCALE GENOMIC DNA]</scope>
    <source>
        <strain evidence="2">YIM 94188</strain>
    </source>
</reference>
<dbReference type="EMBL" id="JBHSNS010000004">
    <property type="protein sequence ID" value="MFC5729322.1"/>
    <property type="molecule type" value="Genomic_DNA"/>
</dbReference>